<sequence>MQTLSIFGRVPLIIVSLSVSILTRIGIGIAGCIPEPLAFVTVTTACGIGAWPASYAVGGEASSLRLRAKSQGLGWFVAGLSSVDFDLVLPYISNPDEGALREMKDRAPSEIDDMFGAVVPARQFRKWSPLIADPPSSDRSPQA</sequence>
<dbReference type="EMBL" id="KZ825057">
    <property type="protein sequence ID" value="RAH60171.1"/>
    <property type="molecule type" value="Genomic_DNA"/>
</dbReference>
<keyword evidence="3" id="KW-1185">Reference proteome</keyword>
<name>A0A8G1VNW2_9EURO</name>
<keyword evidence="1" id="KW-1133">Transmembrane helix</keyword>
<proteinExistence type="predicted"/>
<dbReference type="Proteomes" id="UP000249526">
    <property type="component" value="Unassembled WGS sequence"/>
</dbReference>
<keyword evidence="1" id="KW-0812">Transmembrane</keyword>
<feature type="transmembrane region" description="Helical" evidence="1">
    <location>
        <begin position="12"/>
        <end position="31"/>
    </location>
</feature>
<organism evidence="2 3">
    <name type="scientific">Aspergillus piperis CBS 112811</name>
    <dbReference type="NCBI Taxonomy" id="1448313"/>
    <lineage>
        <taxon>Eukaryota</taxon>
        <taxon>Fungi</taxon>
        <taxon>Dikarya</taxon>
        <taxon>Ascomycota</taxon>
        <taxon>Pezizomycotina</taxon>
        <taxon>Eurotiomycetes</taxon>
        <taxon>Eurotiomycetidae</taxon>
        <taxon>Eurotiales</taxon>
        <taxon>Aspergillaceae</taxon>
        <taxon>Aspergillus</taxon>
        <taxon>Aspergillus subgen. Circumdati</taxon>
    </lineage>
</organism>
<dbReference type="InterPro" id="IPR036259">
    <property type="entry name" value="MFS_trans_sf"/>
</dbReference>
<dbReference type="GeneID" id="37168333"/>
<dbReference type="AlphaFoldDB" id="A0A8G1VNW2"/>
<gene>
    <name evidence="2" type="ORF">BO85DRAFT_517754</name>
</gene>
<protein>
    <submittedName>
        <fullName evidence="2">Uncharacterized protein</fullName>
    </submittedName>
</protein>
<reference evidence="2 3" key="1">
    <citation type="submission" date="2018-02" db="EMBL/GenBank/DDBJ databases">
        <title>The genomes of Aspergillus section Nigri reveals drivers in fungal speciation.</title>
        <authorList>
            <consortium name="DOE Joint Genome Institute"/>
            <person name="Vesth T.C."/>
            <person name="Nybo J."/>
            <person name="Theobald S."/>
            <person name="Brandl J."/>
            <person name="Frisvad J.C."/>
            <person name="Nielsen K.F."/>
            <person name="Lyhne E.K."/>
            <person name="Kogle M.E."/>
            <person name="Kuo A."/>
            <person name="Riley R."/>
            <person name="Clum A."/>
            <person name="Nolan M."/>
            <person name="Lipzen A."/>
            <person name="Salamov A."/>
            <person name="Henrissat B."/>
            <person name="Wiebenga A."/>
            <person name="De vries R.P."/>
            <person name="Grigoriev I.V."/>
            <person name="Mortensen U.H."/>
            <person name="Andersen M.R."/>
            <person name="Baker S.E."/>
        </authorList>
    </citation>
    <scope>NUCLEOTIDE SEQUENCE [LARGE SCALE GENOMIC DNA]</scope>
    <source>
        <strain evidence="2 3">CBS 112811</strain>
    </source>
</reference>
<accession>A0A8G1VNW2</accession>
<dbReference type="SUPFAM" id="SSF103473">
    <property type="entry name" value="MFS general substrate transporter"/>
    <property type="match status" value="1"/>
</dbReference>
<evidence type="ECO:0000256" key="1">
    <source>
        <dbReference type="SAM" id="Phobius"/>
    </source>
</evidence>
<dbReference type="Gene3D" id="1.20.1250.20">
    <property type="entry name" value="MFS general substrate transporter like domains"/>
    <property type="match status" value="1"/>
</dbReference>
<evidence type="ECO:0000313" key="3">
    <source>
        <dbReference type="Proteomes" id="UP000249526"/>
    </source>
</evidence>
<keyword evidence="1" id="KW-0472">Membrane</keyword>
<evidence type="ECO:0000313" key="2">
    <source>
        <dbReference type="EMBL" id="RAH60171.1"/>
    </source>
</evidence>
<feature type="transmembrane region" description="Helical" evidence="1">
    <location>
        <begin position="37"/>
        <end position="57"/>
    </location>
</feature>
<dbReference type="RefSeq" id="XP_025518093.1">
    <property type="nucleotide sequence ID" value="XM_025664931.1"/>
</dbReference>